<dbReference type="NCBIfam" id="TIGR00231">
    <property type="entry name" value="small_GTP"/>
    <property type="match status" value="1"/>
</dbReference>
<evidence type="ECO:0000313" key="7">
    <source>
        <dbReference type="Proteomes" id="UP000094565"/>
    </source>
</evidence>
<dbReference type="InterPro" id="IPR027417">
    <property type="entry name" value="P-loop_NTPase"/>
</dbReference>
<dbReference type="Gene3D" id="3.40.50.300">
    <property type="entry name" value="P-loop containing nucleotide triphosphate hydrolases"/>
    <property type="match status" value="1"/>
</dbReference>
<dbReference type="GO" id="GO:0003924">
    <property type="term" value="F:GTPase activity"/>
    <property type="evidence" value="ECO:0007669"/>
    <property type="project" value="InterPro"/>
</dbReference>
<gene>
    <name evidence="6" type="ORF">ATY40_BA7502487</name>
</gene>
<reference evidence="6 7" key="1">
    <citation type="submission" date="2016-02" db="EMBL/GenBank/DDBJ databases">
        <title>Comparative genomic and transcriptomic foundation for Pichia pastoris.</title>
        <authorList>
            <person name="Love K.R."/>
            <person name="Shah K.A."/>
            <person name="Whittaker C.A."/>
            <person name="Wu J."/>
            <person name="Bartlett M.C."/>
            <person name="Ma D."/>
            <person name="Leeson R.L."/>
            <person name="Priest M."/>
            <person name="Young S.K."/>
            <person name="Love J.C."/>
        </authorList>
    </citation>
    <scope>NUCLEOTIDE SEQUENCE [LARGE SCALE GENOMIC DNA]</scope>
    <source>
        <strain evidence="6 7">ATCC 28485</strain>
    </source>
</reference>
<dbReference type="PRINTS" id="PR00449">
    <property type="entry name" value="RASTRNSFRMNG"/>
</dbReference>
<accession>A0A1B2JAI8</accession>
<dbReference type="InterPro" id="IPR005225">
    <property type="entry name" value="Small_GTP-bd"/>
</dbReference>
<dbReference type="Proteomes" id="UP000094565">
    <property type="component" value="Chromosome 2"/>
</dbReference>
<evidence type="ECO:0000256" key="2">
    <source>
        <dbReference type="ARBA" id="ARBA00022481"/>
    </source>
</evidence>
<keyword evidence="4" id="KW-0342">GTP-binding</keyword>
<dbReference type="PROSITE" id="PS51419">
    <property type="entry name" value="RAB"/>
    <property type="match status" value="1"/>
</dbReference>
<organism evidence="6 7">
    <name type="scientific">Komagataella pastoris</name>
    <name type="common">Yeast</name>
    <name type="synonym">Pichia pastoris</name>
    <dbReference type="NCBI Taxonomy" id="4922"/>
    <lineage>
        <taxon>Eukaryota</taxon>
        <taxon>Fungi</taxon>
        <taxon>Dikarya</taxon>
        <taxon>Ascomycota</taxon>
        <taxon>Saccharomycotina</taxon>
        <taxon>Pichiomycetes</taxon>
        <taxon>Pichiales</taxon>
        <taxon>Pichiaceae</taxon>
        <taxon>Komagataella</taxon>
    </lineage>
</organism>
<protein>
    <submittedName>
        <fullName evidence="6">BA75_02487T0</fullName>
    </submittedName>
</protein>
<dbReference type="GO" id="GO:0000329">
    <property type="term" value="C:fungal-type vacuole membrane"/>
    <property type="evidence" value="ECO:0007669"/>
    <property type="project" value="TreeGrafter"/>
</dbReference>
<evidence type="ECO:0000256" key="3">
    <source>
        <dbReference type="ARBA" id="ARBA00022741"/>
    </source>
</evidence>
<keyword evidence="5" id="KW-0636">Prenylation</keyword>
<dbReference type="PANTHER" id="PTHR47981">
    <property type="entry name" value="RAB FAMILY"/>
    <property type="match status" value="1"/>
</dbReference>
<keyword evidence="7" id="KW-1185">Reference proteome</keyword>
<dbReference type="CDD" id="cd00154">
    <property type="entry name" value="Rab"/>
    <property type="match status" value="1"/>
</dbReference>
<keyword evidence="5" id="KW-0449">Lipoprotein</keyword>
<evidence type="ECO:0000256" key="4">
    <source>
        <dbReference type="ARBA" id="ARBA00023134"/>
    </source>
</evidence>
<dbReference type="SMART" id="SM00175">
    <property type="entry name" value="RAB"/>
    <property type="match status" value="1"/>
</dbReference>
<dbReference type="FunFam" id="3.40.50.300:FF:001329">
    <property type="entry name" value="Small GTP-binding protein, putative"/>
    <property type="match status" value="1"/>
</dbReference>
<evidence type="ECO:0000256" key="5">
    <source>
        <dbReference type="ARBA" id="ARBA00023289"/>
    </source>
</evidence>
<comment type="similarity">
    <text evidence="1">Belongs to the small GTPase superfamily. Rab family.</text>
</comment>
<dbReference type="GO" id="GO:0032889">
    <property type="term" value="P:regulation of vacuole fusion, non-autophagic"/>
    <property type="evidence" value="ECO:0007669"/>
    <property type="project" value="TreeGrafter"/>
</dbReference>
<dbReference type="SMART" id="SM00174">
    <property type="entry name" value="RHO"/>
    <property type="match status" value="1"/>
</dbReference>
<dbReference type="PROSITE" id="PS51421">
    <property type="entry name" value="RAS"/>
    <property type="match status" value="1"/>
</dbReference>
<sequence>MASRPIKVLLIGDQGVGKSSIRRQLYYKVFSESYKATIGADYLTSKIHVNEYDEEVILQIWDTAGQERFNSISQIYYRGTDICIIVYDICNSESFYNLNIWVQQFLNNCQVSRPTIMIVGNKLDKSVLRQISLRQAREFSEEIQADLVEDVSQDVIEVSARDFTQIESLFQRAALLALQRQSSENVPSLTFDSVDFSTNGRTNGSQSLHSPCSC</sequence>
<dbReference type="SMART" id="SM00173">
    <property type="entry name" value="RAS"/>
    <property type="match status" value="1"/>
</dbReference>
<dbReference type="InterPro" id="IPR001806">
    <property type="entry name" value="Small_GTPase"/>
</dbReference>
<dbReference type="OrthoDB" id="9989112at2759"/>
<proteinExistence type="inferred from homology"/>
<dbReference type="AlphaFoldDB" id="A0A1B2JAI8"/>
<keyword evidence="2" id="KW-0488">Methylation</keyword>
<dbReference type="GO" id="GO:0005770">
    <property type="term" value="C:late endosome"/>
    <property type="evidence" value="ECO:0007669"/>
    <property type="project" value="TreeGrafter"/>
</dbReference>
<dbReference type="PANTHER" id="PTHR47981:SF20">
    <property type="entry name" value="RAS-RELATED PROTEIN RAB-7A"/>
    <property type="match status" value="1"/>
</dbReference>
<keyword evidence="3" id="KW-0547">Nucleotide-binding</keyword>
<evidence type="ECO:0000256" key="1">
    <source>
        <dbReference type="ARBA" id="ARBA00006270"/>
    </source>
</evidence>
<evidence type="ECO:0000313" key="6">
    <source>
        <dbReference type="EMBL" id="ANZ74895.1"/>
    </source>
</evidence>
<name>A0A1B2JAI8_PICPA</name>
<dbReference type="SUPFAM" id="SSF52540">
    <property type="entry name" value="P-loop containing nucleoside triphosphate hydrolases"/>
    <property type="match status" value="1"/>
</dbReference>
<dbReference type="EMBL" id="CP014585">
    <property type="protein sequence ID" value="ANZ74895.1"/>
    <property type="molecule type" value="Genomic_DNA"/>
</dbReference>
<dbReference type="GO" id="GO:0005525">
    <property type="term" value="F:GTP binding"/>
    <property type="evidence" value="ECO:0007669"/>
    <property type="project" value="UniProtKB-KW"/>
</dbReference>
<dbReference type="Pfam" id="PF00071">
    <property type="entry name" value="Ras"/>
    <property type="match status" value="1"/>
</dbReference>